<evidence type="ECO:0000313" key="3">
    <source>
        <dbReference type="Proteomes" id="UP000247498"/>
    </source>
</evidence>
<dbReference type="FunCoup" id="A0A2V0P245">
    <property type="interactions" value="822"/>
</dbReference>
<reference evidence="2 3" key="1">
    <citation type="journal article" date="2018" name="Sci. Rep.">
        <title>Raphidocelis subcapitata (=Pseudokirchneriella subcapitata) provides an insight into genome evolution and environmental adaptations in the Sphaeropleales.</title>
        <authorList>
            <person name="Suzuki S."/>
            <person name="Yamaguchi H."/>
            <person name="Nakajima N."/>
            <person name="Kawachi M."/>
        </authorList>
    </citation>
    <scope>NUCLEOTIDE SEQUENCE [LARGE SCALE GENOMIC DNA]</scope>
    <source>
        <strain evidence="2 3">NIES-35</strain>
    </source>
</reference>
<accession>A0A2V0P245</accession>
<feature type="domain" description="Serine aminopeptidase S33" evidence="1">
    <location>
        <begin position="90"/>
        <end position="316"/>
    </location>
</feature>
<dbReference type="InterPro" id="IPR051044">
    <property type="entry name" value="MAG_DAG_Lipase"/>
</dbReference>
<proteinExistence type="predicted"/>
<dbReference type="EMBL" id="BDRX01000022">
    <property type="protein sequence ID" value="GBF91155.1"/>
    <property type="molecule type" value="Genomic_DNA"/>
</dbReference>
<dbReference type="STRING" id="307507.A0A2V0P245"/>
<dbReference type="Pfam" id="PF12146">
    <property type="entry name" value="Hydrolase_4"/>
    <property type="match status" value="1"/>
</dbReference>
<evidence type="ECO:0000259" key="1">
    <source>
        <dbReference type="Pfam" id="PF12146"/>
    </source>
</evidence>
<gene>
    <name evidence="2" type="ORF">Rsub_04824</name>
</gene>
<dbReference type="InParanoid" id="A0A2V0P245"/>
<dbReference type="OrthoDB" id="2498029at2759"/>
<evidence type="ECO:0000313" key="2">
    <source>
        <dbReference type="EMBL" id="GBF91155.1"/>
    </source>
</evidence>
<dbReference type="Proteomes" id="UP000247498">
    <property type="component" value="Unassembled WGS sequence"/>
</dbReference>
<dbReference type="Gene3D" id="3.40.50.1820">
    <property type="entry name" value="alpha/beta hydrolase"/>
    <property type="match status" value="1"/>
</dbReference>
<dbReference type="InterPro" id="IPR022742">
    <property type="entry name" value="Hydrolase_4"/>
</dbReference>
<comment type="caution">
    <text evidence="2">The sequence shown here is derived from an EMBL/GenBank/DDBJ whole genome shotgun (WGS) entry which is preliminary data.</text>
</comment>
<name>A0A2V0P245_9CHLO</name>
<dbReference type="PANTHER" id="PTHR11614">
    <property type="entry name" value="PHOSPHOLIPASE-RELATED"/>
    <property type="match status" value="1"/>
</dbReference>
<keyword evidence="3" id="KW-1185">Reference proteome</keyword>
<dbReference type="InterPro" id="IPR029058">
    <property type="entry name" value="AB_hydrolase_fold"/>
</dbReference>
<dbReference type="AlphaFoldDB" id="A0A2V0P245"/>
<sequence length="398" mass="41205">MGNVLRTLAAVESHTAERRRLALDSAQLREEVMGPLGEIGAFTNDEGLRIATYYWPAPRSPKGIILLVHGQGSYLTFEYGRTVVIGGPKQYQGSWVHAMNEAGYSVAGIDHRGAGRSEGAFGLVDRFEGLVDDFCSFARTLRAPGAPRGFGRGLPAFAVACSLGGGVALAASLREPSLFDGLVLLAPMLSLESAKRAGANPVLVPISHILAAVAPGLPVVATRSNPKFPELAAEWAADACTYSFPTRLGTASQLMRACDGLVPRLGGVTVPFIAFHSENDTMTDPEGSKLLHALAKVEDKTLRLVNSMWHVLTREPGNEALLAEAIAWMDARAAPPRPAAAAPAPVLAPARAPAALRPAAAPAAAAAAAAGAAFAPAVVSRVVVAAPAAQPVAVAVTA</sequence>
<dbReference type="SUPFAM" id="SSF53474">
    <property type="entry name" value="alpha/beta-Hydrolases"/>
    <property type="match status" value="1"/>
</dbReference>
<organism evidence="2 3">
    <name type="scientific">Raphidocelis subcapitata</name>
    <dbReference type="NCBI Taxonomy" id="307507"/>
    <lineage>
        <taxon>Eukaryota</taxon>
        <taxon>Viridiplantae</taxon>
        <taxon>Chlorophyta</taxon>
        <taxon>core chlorophytes</taxon>
        <taxon>Chlorophyceae</taxon>
        <taxon>CS clade</taxon>
        <taxon>Sphaeropleales</taxon>
        <taxon>Selenastraceae</taxon>
        <taxon>Raphidocelis</taxon>
    </lineage>
</organism>
<protein>
    <recommendedName>
        <fullName evidence="1">Serine aminopeptidase S33 domain-containing protein</fullName>
    </recommendedName>
</protein>